<keyword evidence="2" id="KW-1185">Reference proteome</keyword>
<organism evidence="1 2">
    <name type="scientific">Leptidea sinapis</name>
    <dbReference type="NCBI Taxonomy" id="189913"/>
    <lineage>
        <taxon>Eukaryota</taxon>
        <taxon>Metazoa</taxon>
        <taxon>Ecdysozoa</taxon>
        <taxon>Arthropoda</taxon>
        <taxon>Hexapoda</taxon>
        <taxon>Insecta</taxon>
        <taxon>Pterygota</taxon>
        <taxon>Neoptera</taxon>
        <taxon>Endopterygota</taxon>
        <taxon>Lepidoptera</taxon>
        <taxon>Glossata</taxon>
        <taxon>Ditrysia</taxon>
        <taxon>Papilionoidea</taxon>
        <taxon>Pieridae</taxon>
        <taxon>Dismorphiinae</taxon>
        <taxon>Leptidea</taxon>
    </lineage>
</organism>
<name>A0A5E4Q8C5_9NEOP</name>
<accession>A0A5E4Q8C5</accession>
<dbReference type="AlphaFoldDB" id="A0A5E4Q8C5"/>
<sequence length="101" mass="11679">MKKLKDKIDSIPSLISKKSNRVTKIIAIDSIIWKELNNKYTPKEKRIKVLLLFTVMPVDADLNCTAVVTPSCELKGLRTWKDTCLVRNSLFQYQVRVENKL</sequence>
<dbReference type="Proteomes" id="UP000324832">
    <property type="component" value="Unassembled WGS sequence"/>
</dbReference>
<proteinExistence type="predicted"/>
<evidence type="ECO:0000313" key="1">
    <source>
        <dbReference type="EMBL" id="VVC94491.1"/>
    </source>
</evidence>
<dbReference type="EMBL" id="FZQP02002004">
    <property type="protein sequence ID" value="VVC94491.1"/>
    <property type="molecule type" value="Genomic_DNA"/>
</dbReference>
<protein>
    <submittedName>
        <fullName evidence="1">Uncharacterized protein</fullName>
    </submittedName>
</protein>
<evidence type="ECO:0000313" key="2">
    <source>
        <dbReference type="Proteomes" id="UP000324832"/>
    </source>
</evidence>
<gene>
    <name evidence="1" type="ORF">LSINAPIS_LOCUS6426</name>
</gene>
<reference evidence="1 2" key="1">
    <citation type="submission" date="2017-07" db="EMBL/GenBank/DDBJ databases">
        <authorList>
            <person name="Talla V."/>
            <person name="Backstrom N."/>
        </authorList>
    </citation>
    <scope>NUCLEOTIDE SEQUENCE [LARGE SCALE GENOMIC DNA]</scope>
</reference>